<dbReference type="Proteomes" id="UP000482295">
    <property type="component" value="Unassembled WGS sequence"/>
</dbReference>
<keyword evidence="1" id="KW-1133">Transmembrane helix</keyword>
<organism evidence="2 3">
    <name type="scientific">Prevotella vespertina</name>
    <dbReference type="NCBI Taxonomy" id="2608404"/>
    <lineage>
        <taxon>Bacteria</taxon>
        <taxon>Pseudomonadati</taxon>
        <taxon>Bacteroidota</taxon>
        <taxon>Bacteroidia</taxon>
        <taxon>Bacteroidales</taxon>
        <taxon>Prevotellaceae</taxon>
        <taxon>Prevotella</taxon>
    </lineage>
</organism>
<proteinExistence type="predicted"/>
<comment type="caution">
    <text evidence="2">The sequence shown here is derived from an EMBL/GenBank/DDBJ whole genome shotgun (WGS) entry which is preliminary data.</text>
</comment>
<evidence type="ECO:0000256" key="1">
    <source>
        <dbReference type="SAM" id="Phobius"/>
    </source>
</evidence>
<sequence>MDAIYKFFSKLASIGSDKYLHMLAGLIVSMVVCRGLHAIDASLLLSLVPAFILMFGKESMDYYFRKELFDWHDVVAGMTGALLGIGLYLL</sequence>
<evidence type="ECO:0000313" key="3">
    <source>
        <dbReference type="Proteomes" id="UP000482295"/>
    </source>
</evidence>
<dbReference type="RefSeq" id="WP_155715173.1">
    <property type="nucleotide sequence ID" value="NZ_VVIQ01000002.1"/>
</dbReference>
<dbReference type="AlphaFoldDB" id="A0A7C9LS05"/>
<accession>A0A7C9LS05</accession>
<reference evidence="2 3" key="1">
    <citation type="submission" date="2019-09" db="EMBL/GenBank/DDBJ databases">
        <title>Prevotella A2879 sp. nov., isolated from an abscess of a patient.</title>
        <authorList>
            <person name="Buhl M."/>
            <person name="Oberhettinger P."/>
        </authorList>
    </citation>
    <scope>NUCLEOTIDE SEQUENCE [LARGE SCALE GENOMIC DNA]</scope>
    <source>
        <strain evidence="2 3">A2879</strain>
    </source>
</reference>
<protein>
    <submittedName>
        <fullName evidence="2">Uncharacterized protein</fullName>
    </submittedName>
</protein>
<feature type="transmembrane region" description="Helical" evidence="1">
    <location>
        <begin position="68"/>
        <end position="89"/>
    </location>
</feature>
<feature type="transmembrane region" description="Helical" evidence="1">
    <location>
        <begin position="23"/>
        <end position="56"/>
    </location>
</feature>
<keyword evidence="3" id="KW-1185">Reference proteome</keyword>
<evidence type="ECO:0000313" key="2">
    <source>
        <dbReference type="EMBL" id="MUL27139.1"/>
    </source>
</evidence>
<keyword evidence="1" id="KW-0812">Transmembrane</keyword>
<gene>
    <name evidence="2" type="ORF">F0475_02110</name>
</gene>
<dbReference type="EMBL" id="VVIQ01000002">
    <property type="protein sequence ID" value="MUL27139.1"/>
    <property type="molecule type" value="Genomic_DNA"/>
</dbReference>
<name>A0A7C9LS05_9BACT</name>
<keyword evidence="1" id="KW-0472">Membrane</keyword>